<dbReference type="Proteomes" id="UP001489004">
    <property type="component" value="Unassembled WGS sequence"/>
</dbReference>
<reference evidence="3 4" key="1">
    <citation type="journal article" date="2024" name="Nat. Commun.">
        <title>Phylogenomics reveals the evolutionary origins of lichenization in chlorophyte algae.</title>
        <authorList>
            <person name="Puginier C."/>
            <person name="Libourel C."/>
            <person name="Otte J."/>
            <person name="Skaloud P."/>
            <person name="Haon M."/>
            <person name="Grisel S."/>
            <person name="Petersen M."/>
            <person name="Berrin J.G."/>
            <person name="Delaux P.M."/>
            <person name="Dal Grande F."/>
            <person name="Keller J."/>
        </authorList>
    </citation>
    <scope>NUCLEOTIDE SEQUENCE [LARGE SCALE GENOMIC DNA]</scope>
    <source>
        <strain evidence="3 4">SAG 2043</strain>
    </source>
</reference>
<keyword evidence="2" id="KW-0812">Transmembrane</keyword>
<keyword evidence="2" id="KW-1133">Transmembrane helix</keyword>
<feature type="region of interest" description="Disordered" evidence="1">
    <location>
        <begin position="196"/>
        <end position="241"/>
    </location>
</feature>
<feature type="transmembrane region" description="Helical" evidence="2">
    <location>
        <begin position="147"/>
        <end position="164"/>
    </location>
</feature>
<name>A0AAW1PGA8_9CHLO</name>
<feature type="transmembrane region" description="Helical" evidence="2">
    <location>
        <begin position="122"/>
        <end position="141"/>
    </location>
</feature>
<protein>
    <submittedName>
        <fullName evidence="3">Uncharacterized protein</fullName>
    </submittedName>
</protein>
<accession>A0AAW1PGA8</accession>
<evidence type="ECO:0000256" key="2">
    <source>
        <dbReference type="SAM" id="Phobius"/>
    </source>
</evidence>
<comment type="caution">
    <text evidence="3">The sequence shown here is derived from an EMBL/GenBank/DDBJ whole genome shotgun (WGS) entry which is preliminary data.</text>
</comment>
<evidence type="ECO:0000256" key="1">
    <source>
        <dbReference type="SAM" id="MobiDB-lite"/>
    </source>
</evidence>
<feature type="compositionally biased region" description="Low complexity" evidence="1">
    <location>
        <begin position="199"/>
        <end position="214"/>
    </location>
</feature>
<organism evidence="3 4">
    <name type="scientific">[Myrmecia] bisecta</name>
    <dbReference type="NCBI Taxonomy" id="41462"/>
    <lineage>
        <taxon>Eukaryota</taxon>
        <taxon>Viridiplantae</taxon>
        <taxon>Chlorophyta</taxon>
        <taxon>core chlorophytes</taxon>
        <taxon>Trebouxiophyceae</taxon>
        <taxon>Trebouxiales</taxon>
        <taxon>Trebouxiaceae</taxon>
        <taxon>Myrmecia</taxon>
    </lineage>
</organism>
<dbReference type="EMBL" id="JALJOR010000012">
    <property type="protein sequence ID" value="KAK9807827.1"/>
    <property type="molecule type" value="Genomic_DNA"/>
</dbReference>
<evidence type="ECO:0000313" key="3">
    <source>
        <dbReference type="EMBL" id="KAK9807827.1"/>
    </source>
</evidence>
<dbReference type="PANTHER" id="PTHR36356:SF1">
    <property type="entry name" value="EXPRESSED PROTEIN"/>
    <property type="match status" value="1"/>
</dbReference>
<dbReference type="GO" id="GO:0009507">
    <property type="term" value="C:chloroplast"/>
    <property type="evidence" value="ECO:0007669"/>
    <property type="project" value="TreeGrafter"/>
</dbReference>
<sequence>MILIPSMIKACDLASDASKSAAEFFEKHRVQERAAEAGKQATQKLKETYEVVEDNVKRAASEVDSKFNVSEKAQQAAYKVREGAESIDTQLGIRRRLRIAAEDAQRKWPLWRKRYNDFIRTPVGRVMFGAFIFWLVYSGLAIRLVQIVFWTMWLAPFFLIPIANKFGRKMQNEMAAQAAAQQAARQRAANPFRSAFFGSRPGPSAGPAGPAGRSRASRYEQADAGPIIDAEWTTIDEGDRK</sequence>
<dbReference type="AlphaFoldDB" id="A0AAW1PGA8"/>
<keyword evidence="4" id="KW-1185">Reference proteome</keyword>
<gene>
    <name evidence="3" type="ORF">WJX72_010389</name>
</gene>
<keyword evidence="2" id="KW-0472">Membrane</keyword>
<dbReference type="PANTHER" id="PTHR36356">
    <property type="entry name" value="EXPRESSED PROTEIN"/>
    <property type="match status" value="1"/>
</dbReference>
<evidence type="ECO:0000313" key="4">
    <source>
        <dbReference type="Proteomes" id="UP001489004"/>
    </source>
</evidence>
<proteinExistence type="predicted"/>
<dbReference type="Gene3D" id="1.10.287.700">
    <property type="entry name" value="Helix hairpin bin"/>
    <property type="match status" value="1"/>
</dbReference>